<reference evidence="2" key="1">
    <citation type="submission" date="2023-03" db="EMBL/GenBank/DDBJ databases">
        <title>Chromosome-scale reference genome and RAD-based genetic map of yellow starthistle (Centaurea solstitialis) reveal putative structural variation and QTLs associated with invader traits.</title>
        <authorList>
            <person name="Reatini B."/>
            <person name="Cang F.A."/>
            <person name="Jiang Q."/>
            <person name="Mckibben M.T.W."/>
            <person name="Barker M.S."/>
            <person name="Rieseberg L.H."/>
            <person name="Dlugosch K.M."/>
        </authorList>
    </citation>
    <scope>NUCLEOTIDE SEQUENCE</scope>
    <source>
        <strain evidence="2">CAN-66</strain>
        <tissue evidence="2">Leaf</tissue>
    </source>
</reference>
<feature type="compositionally biased region" description="Polar residues" evidence="1">
    <location>
        <begin position="1"/>
        <end position="15"/>
    </location>
</feature>
<dbReference type="Proteomes" id="UP001172457">
    <property type="component" value="Chromosome 7"/>
</dbReference>
<dbReference type="AlphaFoldDB" id="A0AA38W7H8"/>
<sequence>MASSSNTKDADNFQSTDDESDDITYEMSVEGFDSDSDSDSDLFEYVDNETEETLLVEYEQDDPFLYELCEPHLMISKIDDNEKDHEAINIDDIIASVENDSNDVENAYQIHDPKHKWKLMKPSLGGKYENLVQLKFCVTDYAIANGLTNVTQKELWLDVGQKGMVRTDVPLGCMHLGLTKKELVQVKILDDNHICPINYAQNSLAKPNWIAQTLLPILIKNQDMSLKEMKKHIFDKYLCNVSLGQCRRGKTRVIHQIEGSLAEHYGRVWDYGGEIIRSNPGSTIKIIVEESDNGNYFKGFYVCFKALKDGCKPVIELDGCFLKSICKGDLLTAIGRDANNQVYPIAWAVYDIENKDNWSQFIKFLANDLELSHGAGLDGVWDCFLNSKSAFGFDEAGKIYCHKLSIDNVQDIRLFWSAAMSPVKEEFESHMLELKQISKDAYNHLIQRNPSSWCRAFFEKDRACEAVENGICESFNKMILGNYS</sequence>
<evidence type="ECO:0008006" key="4">
    <source>
        <dbReference type="Google" id="ProtNLM"/>
    </source>
</evidence>
<comment type="caution">
    <text evidence="2">The sequence shown here is derived from an EMBL/GenBank/DDBJ whole genome shotgun (WGS) entry which is preliminary data.</text>
</comment>
<accession>A0AA38W7H8</accession>
<keyword evidence="3" id="KW-1185">Reference proteome</keyword>
<proteinExistence type="predicted"/>
<evidence type="ECO:0000256" key="1">
    <source>
        <dbReference type="SAM" id="MobiDB-lite"/>
    </source>
</evidence>
<protein>
    <recommendedName>
        <fullName evidence="4">MULE transposase domain-containing protein</fullName>
    </recommendedName>
</protein>
<dbReference type="PANTHER" id="PTHR31973:SF189">
    <property type="entry name" value="TRANSPOSASE, MUDR, PLANT, MULE TRANSPOSASE DOMAIN PROTEIN-RELATED"/>
    <property type="match status" value="1"/>
</dbReference>
<evidence type="ECO:0000313" key="3">
    <source>
        <dbReference type="Proteomes" id="UP001172457"/>
    </source>
</evidence>
<feature type="region of interest" description="Disordered" evidence="1">
    <location>
        <begin position="1"/>
        <end position="23"/>
    </location>
</feature>
<name>A0AA38W7H8_9ASTR</name>
<organism evidence="2 3">
    <name type="scientific">Centaurea solstitialis</name>
    <name type="common">yellow star-thistle</name>
    <dbReference type="NCBI Taxonomy" id="347529"/>
    <lineage>
        <taxon>Eukaryota</taxon>
        <taxon>Viridiplantae</taxon>
        <taxon>Streptophyta</taxon>
        <taxon>Embryophyta</taxon>
        <taxon>Tracheophyta</taxon>
        <taxon>Spermatophyta</taxon>
        <taxon>Magnoliopsida</taxon>
        <taxon>eudicotyledons</taxon>
        <taxon>Gunneridae</taxon>
        <taxon>Pentapetalae</taxon>
        <taxon>asterids</taxon>
        <taxon>campanulids</taxon>
        <taxon>Asterales</taxon>
        <taxon>Asteraceae</taxon>
        <taxon>Carduoideae</taxon>
        <taxon>Cardueae</taxon>
        <taxon>Centaureinae</taxon>
        <taxon>Centaurea</taxon>
    </lineage>
</organism>
<gene>
    <name evidence="2" type="ORF">OSB04_026705</name>
</gene>
<evidence type="ECO:0000313" key="2">
    <source>
        <dbReference type="EMBL" id="KAJ9540199.1"/>
    </source>
</evidence>
<dbReference type="EMBL" id="JARYMX010000007">
    <property type="protein sequence ID" value="KAJ9540199.1"/>
    <property type="molecule type" value="Genomic_DNA"/>
</dbReference>
<dbReference type="PANTHER" id="PTHR31973">
    <property type="entry name" value="POLYPROTEIN, PUTATIVE-RELATED"/>
    <property type="match status" value="1"/>
</dbReference>